<reference evidence="3" key="1">
    <citation type="submission" date="2023-06" db="EMBL/GenBank/DDBJ databases">
        <title>Genome-scale phylogeny and comparative genomics of the fungal order Sordariales.</title>
        <authorList>
            <consortium name="Lawrence Berkeley National Laboratory"/>
            <person name="Hensen N."/>
            <person name="Bonometti L."/>
            <person name="Westerberg I."/>
            <person name="Brannstrom I.O."/>
            <person name="Guillou S."/>
            <person name="Cros-Aarteil S."/>
            <person name="Calhoun S."/>
            <person name="Haridas S."/>
            <person name="Kuo A."/>
            <person name="Mondo S."/>
            <person name="Pangilinan J."/>
            <person name="Riley R."/>
            <person name="Labutti K."/>
            <person name="Andreopoulos B."/>
            <person name="Lipzen A."/>
            <person name="Chen C."/>
            <person name="Yanf M."/>
            <person name="Daum C."/>
            <person name="Ng V."/>
            <person name="Clum A."/>
            <person name="Steindorff A."/>
            <person name="Ohm R."/>
            <person name="Martin F."/>
            <person name="Silar P."/>
            <person name="Natvig D."/>
            <person name="Lalanne C."/>
            <person name="Gautier V."/>
            <person name="Ament-Velasquez S.L."/>
            <person name="Kruys A."/>
            <person name="Hutchinson M.I."/>
            <person name="Powell A.J."/>
            <person name="Barry K."/>
            <person name="Miller A.N."/>
            <person name="Grigoriev I.V."/>
            <person name="Debuchy R."/>
            <person name="Gladieux P."/>
            <person name="Thoren M.H."/>
            <person name="Johannesson H."/>
        </authorList>
    </citation>
    <scope>NUCLEOTIDE SEQUENCE</scope>
    <source>
        <strain evidence="3">SMH2532-1</strain>
    </source>
</reference>
<evidence type="ECO:0000259" key="2">
    <source>
        <dbReference type="PROSITE" id="PS50011"/>
    </source>
</evidence>
<feature type="region of interest" description="Disordered" evidence="1">
    <location>
        <begin position="21"/>
        <end position="54"/>
    </location>
</feature>
<keyword evidence="4" id="KW-1185">Reference proteome</keyword>
<feature type="compositionally biased region" description="Basic and acidic residues" evidence="1">
    <location>
        <begin position="31"/>
        <end position="45"/>
    </location>
</feature>
<sequence>MELSSNIFTKVLSPLAAFTRREEPACEDDANQSRDGDPTADDDPRWGASFLNPQSRIDGLTPSFQPTWRVDGVDVDGRRVFAVPEFGVGRPPLRIDVYLPPLEDYPVQLRGVLRPEALLCSSRSAVPMSPVMQHLLRALERWSSRLPGFESQYLSMPFGSQILVTNMAANLDEMSLDMHLRPSYDVEQAMESAESLQRMWNLPESAWPPFVEWENVQFERQLHESITLVSLSGKPTHPSDIFVLKSLTRDQRYMYNELKMLLTLPPHPSIIPRPAYVVTKRGRFGGKRGVCGFLIEYFPLGSLKHRLHHVNSGGLPQISPEEQFRWSKQVISALIHINKHPAGFYPDLKPDNVVLRLSNSVPGQIDAVLLDLEQRGGWYSWSPPEVAYLEYLEVLVSGLEEEDPDVSQQIQQRFETKLPGWSAGSQHDRYRNSDGGFSAPWLALLQKRKDGDDLDLERAQVFMLGKLLWCIFEGTPFVRCGIDHELLQDNSSTPETRLRFPEFRRTPQGLRDLIRRCTEGAPEWEQGRVTNVLELQGGKLVARDGRDTQLVASEYWAAEIDRAKAFLDGLGGDSARPGEQVVGSAGSSQEGIARRPTLLEVQRELERVDISLGGKDSRHA</sequence>
<dbReference type="EMBL" id="JAULSV010000007">
    <property type="protein sequence ID" value="KAK0638636.1"/>
    <property type="molecule type" value="Genomic_DNA"/>
</dbReference>
<dbReference type="GO" id="GO:0004674">
    <property type="term" value="F:protein serine/threonine kinase activity"/>
    <property type="evidence" value="ECO:0007669"/>
    <property type="project" value="TreeGrafter"/>
</dbReference>
<name>A0AA39XS28_9PEZI</name>
<evidence type="ECO:0000256" key="1">
    <source>
        <dbReference type="SAM" id="MobiDB-lite"/>
    </source>
</evidence>
<dbReference type="GO" id="GO:0005524">
    <property type="term" value="F:ATP binding"/>
    <property type="evidence" value="ECO:0007669"/>
    <property type="project" value="InterPro"/>
</dbReference>
<proteinExistence type="predicted"/>
<feature type="domain" description="Protein kinase" evidence="2">
    <location>
        <begin position="196"/>
        <end position="541"/>
    </location>
</feature>
<comment type="caution">
    <text evidence="3">The sequence shown here is derived from an EMBL/GenBank/DDBJ whole genome shotgun (WGS) entry which is preliminary data.</text>
</comment>
<evidence type="ECO:0000313" key="4">
    <source>
        <dbReference type="Proteomes" id="UP001174936"/>
    </source>
</evidence>
<dbReference type="AlphaFoldDB" id="A0AA39XS28"/>
<gene>
    <name evidence="3" type="ORF">B0T16DRAFT_421473</name>
</gene>
<dbReference type="PANTHER" id="PTHR44329:SF214">
    <property type="entry name" value="PROTEIN KINASE DOMAIN-CONTAINING PROTEIN"/>
    <property type="match status" value="1"/>
</dbReference>
<dbReference type="SUPFAM" id="SSF56112">
    <property type="entry name" value="Protein kinase-like (PK-like)"/>
    <property type="match status" value="1"/>
</dbReference>
<dbReference type="Gene3D" id="1.10.510.10">
    <property type="entry name" value="Transferase(Phosphotransferase) domain 1"/>
    <property type="match status" value="1"/>
</dbReference>
<dbReference type="PROSITE" id="PS50011">
    <property type="entry name" value="PROTEIN_KINASE_DOM"/>
    <property type="match status" value="1"/>
</dbReference>
<protein>
    <recommendedName>
        <fullName evidence="2">Protein kinase domain-containing protein</fullName>
    </recommendedName>
</protein>
<dbReference type="InterPro" id="IPR000719">
    <property type="entry name" value="Prot_kinase_dom"/>
</dbReference>
<evidence type="ECO:0000313" key="3">
    <source>
        <dbReference type="EMBL" id="KAK0638636.1"/>
    </source>
</evidence>
<dbReference type="PANTHER" id="PTHR44329">
    <property type="entry name" value="SERINE/THREONINE-PROTEIN KINASE TNNI3K-RELATED"/>
    <property type="match status" value="1"/>
</dbReference>
<accession>A0AA39XS28</accession>
<organism evidence="3 4">
    <name type="scientific">Cercophora newfieldiana</name>
    <dbReference type="NCBI Taxonomy" id="92897"/>
    <lineage>
        <taxon>Eukaryota</taxon>
        <taxon>Fungi</taxon>
        <taxon>Dikarya</taxon>
        <taxon>Ascomycota</taxon>
        <taxon>Pezizomycotina</taxon>
        <taxon>Sordariomycetes</taxon>
        <taxon>Sordariomycetidae</taxon>
        <taxon>Sordariales</taxon>
        <taxon>Lasiosphaeriaceae</taxon>
        <taxon>Cercophora</taxon>
    </lineage>
</organism>
<dbReference type="Proteomes" id="UP001174936">
    <property type="component" value="Unassembled WGS sequence"/>
</dbReference>
<dbReference type="InterPro" id="IPR051681">
    <property type="entry name" value="Ser/Thr_Kinases-Pseudokinases"/>
</dbReference>
<dbReference type="InterPro" id="IPR011009">
    <property type="entry name" value="Kinase-like_dom_sf"/>
</dbReference>